<comment type="caution">
    <text evidence="2">The sequence shown here is derived from an EMBL/GenBank/DDBJ whole genome shotgun (WGS) entry which is preliminary data.</text>
</comment>
<dbReference type="Proteomes" id="UP000671399">
    <property type="component" value="Unassembled WGS sequence"/>
</dbReference>
<evidence type="ECO:0000313" key="3">
    <source>
        <dbReference type="Proteomes" id="UP000671399"/>
    </source>
</evidence>
<gene>
    <name evidence="2" type="ORF">JQN83_08585</name>
</gene>
<sequence length="171" mass="17710">MLRIAPDPTTHPGGAPPGLTSGRGPTDPTSPDADDRWRAGGRGGWRARADDGWRRGGPPPPGRDAGSSRPPRSADDLRPDDGSRWPTGEPTPPGDPWPALPDEPTVPAGTVPATGARDTCRSGGTAWAGIPAGAVAGPWPALPDDGGWRTPLVAGLDDVRYGRLDAEQRGW</sequence>
<evidence type="ECO:0000313" key="2">
    <source>
        <dbReference type="EMBL" id="MBO4160873.1"/>
    </source>
</evidence>
<accession>A0ABS3V5H2</accession>
<dbReference type="EMBL" id="JAGFWR010000003">
    <property type="protein sequence ID" value="MBO4160873.1"/>
    <property type="molecule type" value="Genomic_DNA"/>
</dbReference>
<feature type="compositionally biased region" description="Basic and acidic residues" evidence="1">
    <location>
        <begin position="72"/>
        <end position="83"/>
    </location>
</feature>
<protein>
    <submittedName>
        <fullName evidence="2">Uncharacterized protein</fullName>
    </submittedName>
</protein>
<name>A0ABS3V5H2_9ACTN</name>
<proteinExistence type="predicted"/>
<dbReference type="RefSeq" id="WP_208566541.1">
    <property type="nucleotide sequence ID" value="NZ_JAGFWR010000003.1"/>
</dbReference>
<feature type="region of interest" description="Disordered" evidence="1">
    <location>
        <begin position="1"/>
        <end position="126"/>
    </location>
</feature>
<evidence type="ECO:0000256" key="1">
    <source>
        <dbReference type="SAM" id="MobiDB-lite"/>
    </source>
</evidence>
<reference evidence="2 3" key="1">
    <citation type="submission" date="2021-03" db="EMBL/GenBank/DDBJ databases">
        <authorList>
            <person name="Lee D.-H."/>
        </authorList>
    </citation>
    <scope>NUCLEOTIDE SEQUENCE [LARGE SCALE GENOMIC DNA]</scope>
    <source>
        <strain evidence="2 3">MMS20-R2-23</strain>
    </source>
</reference>
<feature type="compositionally biased region" description="Pro residues" evidence="1">
    <location>
        <begin position="89"/>
        <end position="101"/>
    </location>
</feature>
<organism evidence="2 3">
    <name type="scientific">Micromonospora antibiotica</name>
    <dbReference type="NCBI Taxonomy" id="2807623"/>
    <lineage>
        <taxon>Bacteria</taxon>
        <taxon>Bacillati</taxon>
        <taxon>Actinomycetota</taxon>
        <taxon>Actinomycetes</taxon>
        <taxon>Micromonosporales</taxon>
        <taxon>Micromonosporaceae</taxon>
        <taxon>Micromonospora</taxon>
    </lineage>
</organism>
<keyword evidence="3" id="KW-1185">Reference proteome</keyword>